<comment type="caution">
    <text evidence="2">The sequence shown here is derived from an EMBL/GenBank/DDBJ whole genome shotgun (WGS) entry which is preliminary data.</text>
</comment>
<keyword evidence="3" id="KW-1185">Reference proteome</keyword>
<dbReference type="PANTHER" id="PTHR43235">
    <property type="entry name" value="GLUTAMINE AMIDOTRANSFERASE PB2B2.05-RELATED"/>
    <property type="match status" value="1"/>
</dbReference>
<name>A0A6L5Y420_9FIRM</name>
<gene>
    <name evidence="2" type="ORF">FYJ64_02760</name>
</gene>
<dbReference type="GO" id="GO:0033969">
    <property type="term" value="F:gamma-glutamyl-gamma-aminobutyrate hydrolase activity"/>
    <property type="evidence" value="ECO:0007669"/>
    <property type="project" value="TreeGrafter"/>
</dbReference>
<dbReference type="EMBL" id="VUMZ01000002">
    <property type="protein sequence ID" value="MST51251.1"/>
    <property type="molecule type" value="Genomic_DNA"/>
</dbReference>
<evidence type="ECO:0000313" key="3">
    <source>
        <dbReference type="Proteomes" id="UP000474676"/>
    </source>
</evidence>
<dbReference type="SUPFAM" id="SSF52317">
    <property type="entry name" value="Class I glutamine amidotransferase-like"/>
    <property type="match status" value="1"/>
</dbReference>
<proteinExistence type="predicted"/>
<dbReference type="InterPro" id="IPR029062">
    <property type="entry name" value="Class_I_gatase-like"/>
</dbReference>
<dbReference type="GO" id="GO:0006598">
    <property type="term" value="P:polyamine catabolic process"/>
    <property type="evidence" value="ECO:0007669"/>
    <property type="project" value="TreeGrafter"/>
</dbReference>
<organism evidence="2 3">
    <name type="scientific">Hornefia butyriciproducens</name>
    <dbReference type="NCBI Taxonomy" id="2652293"/>
    <lineage>
        <taxon>Bacteria</taxon>
        <taxon>Bacillati</taxon>
        <taxon>Bacillota</taxon>
        <taxon>Clostridia</taxon>
        <taxon>Peptostreptococcales</taxon>
        <taxon>Anaerovoracaceae</taxon>
        <taxon>Hornefia</taxon>
    </lineage>
</organism>
<dbReference type="InterPro" id="IPR011697">
    <property type="entry name" value="Peptidase_C26"/>
</dbReference>
<dbReference type="Pfam" id="PF07722">
    <property type="entry name" value="Peptidase_C26"/>
    <property type="match status" value="1"/>
</dbReference>
<dbReference type="PANTHER" id="PTHR43235:SF1">
    <property type="entry name" value="GLUTAMINE AMIDOTRANSFERASE PB2B2.05-RELATED"/>
    <property type="match status" value="1"/>
</dbReference>
<dbReference type="AlphaFoldDB" id="A0A6L5Y420"/>
<dbReference type="Gene3D" id="3.40.50.880">
    <property type="match status" value="1"/>
</dbReference>
<dbReference type="Proteomes" id="UP000474676">
    <property type="component" value="Unassembled WGS sequence"/>
</dbReference>
<dbReference type="CDD" id="cd01745">
    <property type="entry name" value="GATase1_2"/>
    <property type="match status" value="1"/>
</dbReference>
<protein>
    <submittedName>
        <fullName evidence="2">Gamma-glutamyl-gamma-aminobutyrate hydrolase family protein</fullName>
    </submittedName>
</protein>
<accession>A0A6L5Y420</accession>
<sequence>MADPVRISSNDSHSKRKEKKVSNTRENSSRPFIGIVNTRNDDNPEFIRSSVCTDYVQAVIKGGGIPVQIPLIDIPLDLTPYVGLCDGFLFPGDIDLAPQFYNEPCHEGLGVIHPPTDRFQLDVFNLVFASGKPILGICKGCQIINVALGGTLYQDLKEIPTTQRHYTIAPKATLSHRVTCDEDSPIARLLGSEFWVNSFHHQAIKSLGKGLKEVARAEDGVTEAIIYEGSQFVWGLQWHPEMMLTASDSMLPVMQAFIRASAADRASRGSYASAI</sequence>
<evidence type="ECO:0000313" key="2">
    <source>
        <dbReference type="EMBL" id="MST51251.1"/>
    </source>
</evidence>
<evidence type="ECO:0000256" key="1">
    <source>
        <dbReference type="SAM" id="MobiDB-lite"/>
    </source>
</evidence>
<reference evidence="2 3" key="1">
    <citation type="submission" date="2019-08" db="EMBL/GenBank/DDBJ databases">
        <title>In-depth cultivation of the pig gut microbiome towards novel bacterial diversity and tailored functional studies.</title>
        <authorList>
            <person name="Wylensek D."/>
            <person name="Hitch T.C.A."/>
            <person name="Clavel T."/>
        </authorList>
    </citation>
    <scope>NUCLEOTIDE SEQUENCE [LARGE SCALE GENOMIC DNA]</scope>
    <source>
        <strain evidence="2 3">WCA-MUC-591-APC-3H</strain>
    </source>
</reference>
<dbReference type="InterPro" id="IPR044668">
    <property type="entry name" value="PuuD-like"/>
</dbReference>
<keyword evidence="2" id="KW-0378">Hydrolase</keyword>
<dbReference type="GO" id="GO:0005829">
    <property type="term" value="C:cytosol"/>
    <property type="evidence" value="ECO:0007669"/>
    <property type="project" value="TreeGrafter"/>
</dbReference>
<feature type="region of interest" description="Disordered" evidence="1">
    <location>
        <begin position="1"/>
        <end position="33"/>
    </location>
</feature>
<dbReference type="PROSITE" id="PS51273">
    <property type="entry name" value="GATASE_TYPE_1"/>
    <property type="match status" value="1"/>
</dbReference>